<dbReference type="EMBL" id="CP001739">
    <property type="protein sequence ID" value="ACZ08827.1"/>
    <property type="molecule type" value="Genomic_DNA"/>
</dbReference>
<reference evidence="3" key="1">
    <citation type="submission" date="2009-09" db="EMBL/GenBank/DDBJ databases">
        <title>The complete chromosome of Sebaldella termitidis ATCC 33386.</title>
        <authorList>
            <consortium name="US DOE Joint Genome Institute (JGI-PGF)"/>
            <person name="Lucas S."/>
            <person name="Copeland A."/>
            <person name="Lapidus A."/>
            <person name="Glavina del Rio T."/>
            <person name="Dalin E."/>
            <person name="Tice H."/>
            <person name="Bruce D."/>
            <person name="Goodwin L."/>
            <person name="Pitluck S."/>
            <person name="Kyrpides N."/>
            <person name="Mavromatis K."/>
            <person name="Ivanova N."/>
            <person name="Mikhailova N."/>
            <person name="Sims D."/>
            <person name="Meincke L."/>
            <person name="Brettin T."/>
            <person name="Detter J.C."/>
            <person name="Han C."/>
            <person name="Larimer F."/>
            <person name="Land M."/>
            <person name="Hauser L."/>
            <person name="Markowitz V."/>
            <person name="Cheng J.F."/>
            <person name="Hugenholtz P."/>
            <person name="Woyke T."/>
            <person name="Wu D."/>
            <person name="Eisen J.A."/>
        </authorList>
    </citation>
    <scope>NUCLEOTIDE SEQUENCE [LARGE SCALE GENOMIC DNA]</scope>
    <source>
        <strain evidence="3">ATCC 33386 / NCTC 11300</strain>
    </source>
</reference>
<evidence type="ECO:0000256" key="1">
    <source>
        <dbReference type="SAM" id="Phobius"/>
    </source>
</evidence>
<keyword evidence="1" id="KW-0472">Membrane</keyword>
<gene>
    <name evidence="2" type="ordered locus">Sterm_1972</name>
</gene>
<dbReference type="STRING" id="526218.Sterm_1972"/>
<protein>
    <submittedName>
        <fullName evidence="2">Uncharacterized protein</fullName>
    </submittedName>
</protein>
<keyword evidence="1" id="KW-0812">Transmembrane</keyword>
<feature type="transmembrane region" description="Helical" evidence="1">
    <location>
        <begin position="123"/>
        <end position="147"/>
    </location>
</feature>
<sequence>MFNKIFPEQVSGETEILQNIENVETAIGKIGEGHYVKKENDTITIIPKGALNVLGMTHPIRNYRKVIFKPVKTGDFSTKLEYTVFRKLAKSSTVIYIIFLILDIALIAGAVYTAATFSELAPLLFMAAIAWIFISGCAFIFDYFVLLSKGAVLRGFKKNILRRLTALSEAASRARQ</sequence>
<dbReference type="KEGG" id="str:Sterm_1972"/>
<feature type="transmembrane region" description="Helical" evidence="1">
    <location>
        <begin position="94"/>
        <end position="117"/>
    </location>
</feature>
<evidence type="ECO:0000313" key="2">
    <source>
        <dbReference type="EMBL" id="ACZ08827.1"/>
    </source>
</evidence>
<dbReference type="RefSeq" id="WP_012861421.1">
    <property type="nucleotide sequence ID" value="NC_013517.1"/>
</dbReference>
<name>D1AJD9_SEBTE</name>
<dbReference type="Proteomes" id="UP000000845">
    <property type="component" value="Chromosome"/>
</dbReference>
<proteinExistence type="predicted"/>
<keyword evidence="3" id="KW-1185">Reference proteome</keyword>
<keyword evidence="1" id="KW-1133">Transmembrane helix</keyword>
<accession>D1AJD9</accession>
<evidence type="ECO:0000313" key="3">
    <source>
        <dbReference type="Proteomes" id="UP000000845"/>
    </source>
</evidence>
<reference evidence="2 3" key="2">
    <citation type="journal article" date="2010" name="Stand. Genomic Sci.">
        <title>Complete genome sequence of Sebaldella termitidis type strain (NCTC 11300).</title>
        <authorList>
            <person name="Harmon-Smith M."/>
            <person name="Celia L."/>
            <person name="Chertkov O."/>
            <person name="Lapidus A."/>
            <person name="Copeland A."/>
            <person name="Glavina Del Rio T."/>
            <person name="Nolan M."/>
            <person name="Lucas S."/>
            <person name="Tice H."/>
            <person name="Cheng J.F."/>
            <person name="Han C."/>
            <person name="Detter J.C."/>
            <person name="Bruce D."/>
            <person name="Goodwin L."/>
            <person name="Pitluck S."/>
            <person name="Pati A."/>
            <person name="Liolios K."/>
            <person name="Ivanova N."/>
            <person name="Mavromatis K."/>
            <person name="Mikhailova N."/>
            <person name="Chen A."/>
            <person name="Palaniappan K."/>
            <person name="Land M."/>
            <person name="Hauser L."/>
            <person name="Chang Y.J."/>
            <person name="Jeffries C.D."/>
            <person name="Brettin T."/>
            <person name="Goker M."/>
            <person name="Beck B."/>
            <person name="Bristow J."/>
            <person name="Eisen J.A."/>
            <person name="Markowitz V."/>
            <person name="Hugenholtz P."/>
            <person name="Kyrpides N.C."/>
            <person name="Klenk H.P."/>
            <person name="Chen F."/>
        </authorList>
    </citation>
    <scope>NUCLEOTIDE SEQUENCE [LARGE SCALE GENOMIC DNA]</scope>
    <source>
        <strain evidence="3">ATCC 33386 / NCTC 11300</strain>
    </source>
</reference>
<organism evidence="2 3">
    <name type="scientific">Sebaldella termitidis (strain ATCC 33386 / NCTC 11300)</name>
    <dbReference type="NCBI Taxonomy" id="526218"/>
    <lineage>
        <taxon>Bacteria</taxon>
        <taxon>Fusobacteriati</taxon>
        <taxon>Fusobacteriota</taxon>
        <taxon>Fusobacteriia</taxon>
        <taxon>Fusobacteriales</taxon>
        <taxon>Leptotrichiaceae</taxon>
        <taxon>Sebaldella</taxon>
    </lineage>
</organism>
<dbReference type="AlphaFoldDB" id="D1AJD9"/>
<dbReference type="HOGENOM" id="CLU_1524111_0_0_0"/>